<organism evidence="1 2">
    <name type="scientific">Cetraspora pellucida</name>
    <dbReference type="NCBI Taxonomy" id="1433469"/>
    <lineage>
        <taxon>Eukaryota</taxon>
        <taxon>Fungi</taxon>
        <taxon>Fungi incertae sedis</taxon>
        <taxon>Mucoromycota</taxon>
        <taxon>Glomeromycotina</taxon>
        <taxon>Glomeromycetes</taxon>
        <taxon>Diversisporales</taxon>
        <taxon>Gigasporaceae</taxon>
        <taxon>Cetraspora</taxon>
    </lineage>
</organism>
<dbReference type="EMBL" id="CAJVPW010031715">
    <property type="protein sequence ID" value="CAG8727159.1"/>
    <property type="molecule type" value="Genomic_DNA"/>
</dbReference>
<sequence length="103" mass="12143">FNLNEQNYIKSDQITKDIKNTDKTAYNYFIYHLNANVKTGHTIILIGDENGEFYEKLKYFKEQNKKTAEFPIFGEIYEYTNFMITLDGKRVSGFSLILKHAIE</sequence>
<comment type="caution">
    <text evidence="1">The sequence shown here is derived from an EMBL/GenBank/DDBJ whole genome shotgun (WGS) entry which is preliminary data.</text>
</comment>
<gene>
    <name evidence="1" type="ORF">SPELUC_LOCUS12840</name>
</gene>
<evidence type="ECO:0000313" key="2">
    <source>
        <dbReference type="Proteomes" id="UP000789366"/>
    </source>
</evidence>
<name>A0ACA9PY02_9GLOM</name>
<accession>A0ACA9PY02</accession>
<evidence type="ECO:0000313" key="1">
    <source>
        <dbReference type="EMBL" id="CAG8727159.1"/>
    </source>
</evidence>
<protein>
    <submittedName>
        <fullName evidence="1">3369_t:CDS:1</fullName>
    </submittedName>
</protein>
<keyword evidence="2" id="KW-1185">Reference proteome</keyword>
<proteinExistence type="predicted"/>
<reference evidence="1" key="1">
    <citation type="submission" date="2021-06" db="EMBL/GenBank/DDBJ databases">
        <authorList>
            <person name="Kallberg Y."/>
            <person name="Tangrot J."/>
            <person name="Rosling A."/>
        </authorList>
    </citation>
    <scope>NUCLEOTIDE SEQUENCE</scope>
    <source>
        <strain evidence="1">28 12/20/2015</strain>
    </source>
</reference>
<feature type="non-terminal residue" evidence="1">
    <location>
        <position position="1"/>
    </location>
</feature>
<dbReference type="Proteomes" id="UP000789366">
    <property type="component" value="Unassembled WGS sequence"/>
</dbReference>